<evidence type="ECO:0008006" key="3">
    <source>
        <dbReference type="Google" id="ProtNLM"/>
    </source>
</evidence>
<dbReference type="InterPro" id="IPR019294">
    <property type="entry name" value="Translation_reg_Com"/>
</dbReference>
<dbReference type="Pfam" id="PF10122">
    <property type="entry name" value="Zn_ribbon_Com"/>
    <property type="match status" value="1"/>
</dbReference>
<gene>
    <name evidence="1" type="ORF">COT81_02430</name>
</gene>
<name>A0A2H0W1E0_9BACT</name>
<reference evidence="2" key="1">
    <citation type="submission" date="2017-09" db="EMBL/GenBank/DDBJ databases">
        <title>Depth-based differentiation of microbial function through sediment-hosted aquifers and enrichment of novel symbionts in the deep terrestrial subsurface.</title>
        <authorList>
            <person name="Probst A.J."/>
            <person name="Ladd B."/>
            <person name="Jarett J.K."/>
            <person name="Geller-Mcgrath D.E."/>
            <person name="Sieber C.M.K."/>
            <person name="Emerson J.B."/>
            <person name="Anantharaman K."/>
            <person name="Thomas B.C."/>
            <person name="Malmstrom R."/>
            <person name="Stieglmeier M."/>
            <person name="Klingl A."/>
            <person name="Woyke T."/>
            <person name="Ryan C.M."/>
            <person name="Banfield J.F."/>
        </authorList>
    </citation>
    <scope>NUCLEOTIDE SEQUENCE [LARGE SCALE GENOMIC DNA]</scope>
</reference>
<sequence length="68" mass="7875">MTNHENIGREYRCPDCNKLLFKGILVDSDVEIKCKRCNELKIIKGEPGNKYICLVYPCTNRIEAKTNK</sequence>
<organism evidence="1 2">
    <name type="scientific">Candidatus Buchananbacteria bacterium CG10_big_fil_rev_8_21_14_0_10_42_9</name>
    <dbReference type="NCBI Taxonomy" id="1974526"/>
    <lineage>
        <taxon>Bacteria</taxon>
        <taxon>Candidatus Buchananiibacteriota</taxon>
    </lineage>
</organism>
<evidence type="ECO:0000313" key="1">
    <source>
        <dbReference type="EMBL" id="PIS05173.1"/>
    </source>
</evidence>
<proteinExistence type="predicted"/>
<dbReference type="Proteomes" id="UP000230935">
    <property type="component" value="Unassembled WGS sequence"/>
</dbReference>
<comment type="caution">
    <text evidence="1">The sequence shown here is derived from an EMBL/GenBank/DDBJ whole genome shotgun (WGS) entry which is preliminary data.</text>
</comment>
<dbReference type="AlphaFoldDB" id="A0A2H0W1E0"/>
<evidence type="ECO:0000313" key="2">
    <source>
        <dbReference type="Proteomes" id="UP000230935"/>
    </source>
</evidence>
<protein>
    <recommendedName>
        <fullName evidence="3">Com family DNA-binding transcriptional regulator</fullName>
    </recommendedName>
</protein>
<dbReference type="EMBL" id="PEZZ01000017">
    <property type="protein sequence ID" value="PIS05173.1"/>
    <property type="molecule type" value="Genomic_DNA"/>
</dbReference>
<accession>A0A2H0W1E0</accession>